<name>A0A9W6X3E6_9STRA</name>
<dbReference type="InterPro" id="IPR052613">
    <property type="entry name" value="LicD_transferase"/>
</dbReference>
<protein>
    <submittedName>
        <fullName evidence="2">Unnamed protein product</fullName>
    </submittedName>
</protein>
<feature type="region of interest" description="Disordered" evidence="1">
    <location>
        <begin position="49"/>
        <end position="139"/>
    </location>
</feature>
<dbReference type="PANTHER" id="PTHR13627:SF33">
    <property type="entry name" value="LICD FAMILY PROTEIN"/>
    <property type="match status" value="1"/>
</dbReference>
<feature type="compositionally biased region" description="Basic and acidic residues" evidence="1">
    <location>
        <begin position="14"/>
        <end position="28"/>
    </location>
</feature>
<dbReference type="OrthoDB" id="444255at2759"/>
<accession>A0A9W6X3E6</accession>
<feature type="region of interest" description="Disordered" evidence="1">
    <location>
        <begin position="1"/>
        <end position="28"/>
    </location>
</feature>
<evidence type="ECO:0000256" key="1">
    <source>
        <dbReference type="SAM" id="MobiDB-lite"/>
    </source>
</evidence>
<sequence>MTSGSDSPEEEQDLGPHEEHESRRRDAARLLDARLRRLLRQPAVALPLRGRVGQEPAGAHAHHGAGRAKRQHAPAAVPGRRHRRQRAALHAGRAGVPPLAQPRVLGAGQVSARGEEARGGAGSGGRHAEEGSLEGARGCGGGGDQVVELLATRIPRGGCAGGARPQQEEPGAALEELHDAAEARQEAATAHAVRGGGDSGASVMSPVARCVDPVRRQPGSAHCSLLLQVEAGQSELLAIWTAAQPSWLHCNVSMNVMKQLTVLLLSAYSTSELAIHAFTLAADDWSCFPAQVSITDAKDAFYRRLAALQSEAPRFEGHHDYLCAQNYEATWENCLPISARMDEDECAGADRLDLLMTTRRPCQAGVLHMLLVDVYAELHRAGAEPALVFGTMLGAVREGGIIPFTEDADLGHQVQDDPMPIVRRRLQERGYHVFMDTIWRVCVAPTHPLAARLYDPMLAAPIEPCTGPYLDLYRIEPDPELAGHWNIEHSRRRNNSIPVDKLLPYSKVKLNGVEYDTVANPVDFLIEEYGASCMRPTKNERDKWSGEYIDDLLT</sequence>
<dbReference type="Proteomes" id="UP001165121">
    <property type="component" value="Unassembled WGS sequence"/>
</dbReference>
<proteinExistence type="predicted"/>
<dbReference type="AlphaFoldDB" id="A0A9W6X3E6"/>
<keyword evidence="3" id="KW-1185">Reference proteome</keyword>
<dbReference type="PANTHER" id="PTHR13627">
    <property type="entry name" value="FUKUTIN RELATED PROTEIN"/>
    <property type="match status" value="1"/>
</dbReference>
<reference evidence="2" key="1">
    <citation type="submission" date="2023-04" db="EMBL/GenBank/DDBJ databases">
        <title>Phytophthora fragariaefolia NBRC 109709.</title>
        <authorList>
            <person name="Ichikawa N."/>
            <person name="Sato H."/>
            <person name="Tonouchi N."/>
        </authorList>
    </citation>
    <scope>NUCLEOTIDE SEQUENCE</scope>
    <source>
        <strain evidence="2">NBRC 109709</strain>
    </source>
</reference>
<feature type="compositionally biased region" description="Basic residues" evidence="1">
    <location>
        <begin position="60"/>
        <end position="72"/>
    </location>
</feature>
<evidence type="ECO:0000313" key="3">
    <source>
        <dbReference type="Proteomes" id="UP001165121"/>
    </source>
</evidence>
<dbReference type="EMBL" id="BSXT01000478">
    <property type="protein sequence ID" value="GMF28458.1"/>
    <property type="molecule type" value="Genomic_DNA"/>
</dbReference>
<gene>
    <name evidence="2" type="ORF">Pfra01_000589600</name>
</gene>
<comment type="caution">
    <text evidence="2">The sequence shown here is derived from an EMBL/GenBank/DDBJ whole genome shotgun (WGS) entry which is preliminary data.</text>
</comment>
<organism evidence="2 3">
    <name type="scientific">Phytophthora fragariaefolia</name>
    <dbReference type="NCBI Taxonomy" id="1490495"/>
    <lineage>
        <taxon>Eukaryota</taxon>
        <taxon>Sar</taxon>
        <taxon>Stramenopiles</taxon>
        <taxon>Oomycota</taxon>
        <taxon>Peronosporomycetes</taxon>
        <taxon>Peronosporales</taxon>
        <taxon>Peronosporaceae</taxon>
        <taxon>Phytophthora</taxon>
    </lineage>
</organism>
<evidence type="ECO:0000313" key="2">
    <source>
        <dbReference type="EMBL" id="GMF28458.1"/>
    </source>
</evidence>